<evidence type="ECO:0000313" key="2">
    <source>
        <dbReference type="Proteomes" id="UP000805193"/>
    </source>
</evidence>
<evidence type="ECO:0000313" key="1">
    <source>
        <dbReference type="EMBL" id="KAG0445381.1"/>
    </source>
</evidence>
<dbReference type="Proteomes" id="UP000805193">
    <property type="component" value="Unassembled WGS sequence"/>
</dbReference>
<comment type="caution">
    <text evidence="1">The sequence shown here is derived from an EMBL/GenBank/DDBJ whole genome shotgun (WGS) entry which is preliminary data.</text>
</comment>
<reference evidence="1 2" key="1">
    <citation type="journal article" date="2020" name="Cell">
        <title>Large-Scale Comparative Analyses of Tick Genomes Elucidate Their Genetic Diversity and Vector Capacities.</title>
        <authorList>
            <consortium name="Tick Genome and Microbiome Consortium (TIGMIC)"/>
            <person name="Jia N."/>
            <person name="Wang J."/>
            <person name="Shi W."/>
            <person name="Du L."/>
            <person name="Sun Y."/>
            <person name="Zhan W."/>
            <person name="Jiang J.F."/>
            <person name="Wang Q."/>
            <person name="Zhang B."/>
            <person name="Ji P."/>
            <person name="Bell-Sakyi L."/>
            <person name="Cui X.M."/>
            <person name="Yuan T.T."/>
            <person name="Jiang B.G."/>
            <person name="Yang W.F."/>
            <person name="Lam T.T."/>
            <person name="Chang Q.C."/>
            <person name="Ding S.J."/>
            <person name="Wang X.J."/>
            <person name="Zhu J.G."/>
            <person name="Ruan X.D."/>
            <person name="Zhao L."/>
            <person name="Wei J.T."/>
            <person name="Ye R.Z."/>
            <person name="Que T.C."/>
            <person name="Du C.H."/>
            <person name="Zhou Y.H."/>
            <person name="Cheng J.X."/>
            <person name="Dai P.F."/>
            <person name="Guo W.B."/>
            <person name="Han X.H."/>
            <person name="Huang E.J."/>
            <person name="Li L.F."/>
            <person name="Wei W."/>
            <person name="Gao Y.C."/>
            <person name="Liu J.Z."/>
            <person name="Shao H.Z."/>
            <person name="Wang X."/>
            <person name="Wang C.C."/>
            <person name="Yang T.C."/>
            <person name="Huo Q.B."/>
            <person name="Li W."/>
            <person name="Chen H.Y."/>
            <person name="Chen S.E."/>
            <person name="Zhou L.G."/>
            <person name="Ni X.B."/>
            <person name="Tian J.H."/>
            <person name="Sheng Y."/>
            <person name="Liu T."/>
            <person name="Pan Y.S."/>
            <person name="Xia L.Y."/>
            <person name="Li J."/>
            <person name="Zhao F."/>
            <person name="Cao W.C."/>
        </authorList>
    </citation>
    <scope>NUCLEOTIDE SEQUENCE [LARGE SCALE GENOMIC DNA]</scope>
    <source>
        <strain evidence="1">Iper-2018</strain>
    </source>
</reference>
<sequence length="408" mass="44898">MHPDNSTTVPVGPGDTRAQATSQGRPYRAIDFRDGLKNVIDLSEVLSLGQFQMSHFWMATLASPAAAERLKAVKELNVKGKKCLIVDPNSKDVKIKLLWLPLHLDDQKIAEALAPCGTVRSVAREKWRVPGMENMETMNREVCLTLHDTATTENVPHLLKVAGSQCLVVMTGRPPLCLRCKKVGHIRRQCRTPKCARCNRFGHESDECYSSYATVLRGPLIEPDANSELLIDITEVVDASGEVLSSQERPRDTVPPSSDDSKATTDKELSESQASITTQMVVTACQETKPEDTQETLKVPRQTPDATDDHASSDRKEEPPTEMDTTDSTKDANDTEGAPTRRARERASHAEPHSDDGQSVISPTQFCPWENVLLLLVALGGRPVRPPAVFEPAANLRRLVLSLTNRLG</sequence>
<dbReference type="EMBL" id="JABSTQ010000473">
    <property type="protein sequence ID" value="KAG0445381.1"/>
    <property type="molecule type" value="Genomic_DNA"/>
</dbReference>
<gene>
    <name evidence="1" type="ORF">HPB47_016014</name>
</gene>
<protein>
    <submittedName>
        <fullName evidence="1">Uncharacterized protein</fullName>
    </submittedName>
</protein>
<proteinExistence type="predicted"/>
<keyword evidence="2" id="KW-1185">Reference proteome</keyword>
<organism evidence="1 2">
    <name type="scientific">Ixodes persulcatus</name>
    <name type="common">Taiga tick</name>
    <dbReference type="NCBI Taxonomy" id="34615"/>
    <lineage>
        <taxon>Eukaryota</taxon>
        <taxon>Metazoa</taxon>
        <taxon>Ecdysozoa</taxon>
        <taxon>Arthropoda</taxon>
        <taxon>Chelicerata</taxon>
        <taxon>Arachnida</taxon>
        <taxon>Acari</taxon>
        <taxon>Parasitiformes</taxon>
        <taxon>Ixodida</taxon>
        <taxon>Ixodoidea</taxon>
        <taxon>Ixodidae</taxon>
        <taxon>Ixodinae</taxon>
        <taxon>Ixodes</taxon>
    </lineage>
</organism>
<name>A0AC60R152_IXOPE</name>
<accession>A0AC60R152</accession>